<dbReference type="GO" id="GO:0006979">
    <property type="term" value="P:response to oxidative stress"/>
    <property type="evidence" value="ECO:0007669"/>
    <property type="project" value="InterPro"/>
</dbReference>
<dbReference type="NCBIfam" id="TIGR00357">
    <property type="entry name" value="peptide-methionine (R)-S-oxide reductase MsrB"/>
    <property type="match status" value="1"/>
</dbReference>
<dbReference type="HAMAP" id="MF_01400">
    <property type="entry name" value="MsrB"/>
    <property type="match status" value="1"/>
</dbReference>
<dbReference type="AlphaFoldDB" id="A0A0A3IG83"/>
<dbReference type="Pfam" id="PF01641">
    <property type="entry name" value="SelR"/>
    <property type="match status" value="1"/>
</dbReference>
<dbReference type="InterPro" id="IPR028427">
    <property type="entry name" value="Met_Sox_Rdtase_MsrB"/>
</dbReference>
<dbReference type="SUPFAM" id="SSF51316">
    <property type="entry name" value="Mss4-like"/>
    <property type="match status" value="1"/>
</dbReference>
<evidence type="ECO:0000256" key="4">
    <source>
        <dbReference type="ARBA" id="ARBA00023002"/>
    </source>
</evidence>
<gene>
    <name evidence="7" type="primary">msrB</name>
    <name evidence="9" type="ORF">CD32_21030</name>
</gene>
<evidence type="ECO:0000256" key="5">
    <source>
        <dbReference type="ARBA" id="ARBA00048488"/>
    </source>
</evidence>
<comment type="similarity">
    <text evidence="1 7">Belongs to the MsrB Met sulfoxide reductase family.</text>
</comment>
<evidence type="ECO:0000313" key="10">
    <source>
        <dbReference type="Proteomes" id="UP000030437"/>
    </source>
</evidence>
<evidence type="ECO:0000256" key="3">
    <source>
        <dbReference type="ARBA" id="ARBA00021130"/>
    </source>
</evidence>
<evidence type="ECO:0000256" key="1">
    <source>
        <dbReference type="ARBA" id="ARBA00007174"/>
    </source>
</evidence>
<evidence type="ECO:0000256" key="7">
    <source>
        <dbReference type="HAMAP-Rule" id="MF_01400"/>
    </source>
</evidence>
<organism evidence="9 10">
    <name type="scientific">Lysinibacillus odysseyi 34hs-1 = NBRC 100172</name>
    <dbReference type="NCBI Taxonomy" id="1220589"/>
    <lineage>
        <taxon>Bacteria</taxon>
        <taxon>Bacillati</taxon>
        <taxon>Bacillota</taxon>
        <taxon>Bacilli</taxon>
        <taxon>Bacillales</taxon>
        <taxon>Bacillaceae</taxon>
        <taxon>Lysinibacillus</taxon>
    </lineage>
</organism>
<feature type="domain" description="MsrB" evidence="8">
    <location>
        <begin position="3"/>
        <end position="126"/>
    </location>
</feature>
<dbReference type="InterPro" id="IPR002579">
    <property type="entry name" value="Met_Sox_Rdtase_MsrB_dom"/>
</dbReference>
<evidence type="ECO:0000313" key="9">
    <source>
        <dbReference type="EMBL" id="KGR81813.1"/>
    </source>
</evidence>
<dbReference type="RefSeq" id="WP_036158738.1">
    <property type="nucleotide sequence ID" value="NZ_AVCX01000001.1"/>
</dbReference>
<protein>
    <recommendedName>
        <fullName evidence="3 7">Peptide methionine sulfoxide reductase MsrB</fullName>
        <ecNumber evidence="2 7">1.8.4.12</ecNumber>
    </recommendedName>
    <alternativeName>
        <fullName evidence="6 7">Peptide-methionine (R)-S-oxide reductase</fullName>
    </alternativeName>
</protein>
<comment type="catalytic activity">
    <reaction evidence="5 7">
        <text>L-methionyl-[protein] + [thioredoxin]-disulfide + H2O = L-methionyl-(R)-S-oxide-[protein] + [thioredoxin]-dithiol</text>
        <dbReference type="Rhea" id="RHEA:24164"/>
        <dbReference type="Rhea" id="RHEA-COMP:10698"/>
        <dbReference type="Rhea" id="RHEA-COMP:10700"/>
        <dbReference type="Rhea" id="RHEA-COMP:12313"/>
        <dbReference type="Rhea" id="RHEA-COMP:12314"/>
        <dbReference type="ChEBI" id="CHEBI:15377"/>
        <dbReference type="ChEBI" id="CHEBI:16044"/>
        <dbReference type="ChEBI" id="CHEBI:29950"/>
        <dbReference type="ChEBI" id="CHEBI:45764"/>
        <dbReference type="ChEBI" id="CHEBI:50058"/>
        <dbReference type="EC" id="1.8.4.12"/>
    </reaction>
</comment>
<dbReference type="PANTHER" id="PTHR10173">
    <property type="entry name" value="METHIONINE SULFOXIDE REDUCTASE"/>
    <property type="match status" value="1"/>
</dbReference>
<dbReference type="eggNOG" id="COG0229">
    <property type="taxonomic scope" value="Bacteria"/>
</dbReference>
<proteinExistence type="inferred from homology"/>
<feature type="active site" description="Nucleophile" evidence="7">
    <location>
        <position position="115"/>
    </location>
</feature>
<evidence type="ECO:0000256" key="2">
    <source>
        <dbReference type="ARBA" id="ARBA00012499"/>
    </source>
</evidence>
<dbReference type="GO" id="GO:0005737">
    <property type="term" value="C:cytoplasm"/>
    <property type="evidence" value="ECO:0007669"/>
    <property type="project" value="TreeGrafter"/>
</dbReference>
<keyword evidence="10" id="KW-1185">Reference proteome</keyword>
<comment type="caution">
    <text evidence="9">The sequence shown here is derived from an EMBL/GenBank/DDBJ whole genome shotgun (WGS) entry which is preliminary data.</text>
</comment>
<sequence length="143" mass="16384">MDKEKRLKELTEMQYYVTQESGTEPPFQNEYDKHFEEGIYVDVVSGKPLFSSKDKYDAGCGWPAFSKPIDAPEVTEHFDTSFGMRRVEVRSKTADSHLGHVFPDGPQELGGLRYCINSAALRFVPVERLEEEGYGEYKSLFDK</sequence>
<keyword evidence="4 7" id="KW-0560">Oxidoreductase</keyword>
<accession>A0A0A3IG83</accession>
<dbReference type="PROSITE" id="PS51790">
    <property type="entry name" value="MSRB"/>
    <property type="match status" value="1"/>
</dbReference>
<evidence type="ECO:0000256" key="6">
    <source>
        <dbReference type="ARBA" id="ARBA00075819"/>
    </source>
</evidence>
<dbReference type="FunFam" id="2.170.150.20:FF:000003">
    <property type="entry name" value="Peptide methionine sulfoxide reductase MsrB"/>
    <property type="match status" value="1"/>
</dbReference>
<evidence type="ECO:0000259" key="8">
    <source>
        <dbReference type="PROSITE" id="PS51790"/>
    </source>
</evidence>
<dbReference type="Gene3D" id="2.170.150.20">
    <property type="entry name" value="Peptide methionine sulfoxide reductase"/>
    <property type="match status" value="1"/>
</dbReference>
<dbReference type="GO" id="GO:0030091">
    <property type="term" value="P:protein repair"/>
    <property type="evidence" value="ECO:0007669"/>
    <property type="project" value="InterPro"/>
</dbReference>
<dbReference type="GO" id="GO:0033743">
    <property type="term" value="F:peptide-methionine (R)-S-oxide reductase activity"/>
    <property type="evidence" value="ECO:0007669"/>
    <property type="project" value="UniProtKB-UniRule"/>
</dbReference>
<reference evidence="9 10" key="1">
    <citation type="submission" date="2014-02" db="EMBL/GenBank/DDBJ databases">
        <title>Draft genome sequence of Lysinibacillus odysseyi NBRC 100172.</title>
        <authorList>
            <person name="Zhang F."/>
            <person name="Wang G."/>
            <person name="Zhang L."/>
        </authorList>
    </citation>
    <scope>NUCLEOTIDE SEQUENCE [LARGE SCALE GENOMIC DNA]</scope>
    <source>
        <strain evidence="9 10">NBRC 100172</strain>
    </source>
</reference>
<dbReference type="PANTHER" id="PTHR10173:SF59">
    <property type="entry name" value="PEPTIDE METHIONINE SULFOXIDE REDUCTASE MSRA_MSRB"/>
    <property type="match status" value="1"/>
</dbReference>
<dbReference type="EC" id="1.8.4.12" evidence="2 7"/>
<name>A0A0A3IG83_9BACI</name>
<dbReference type="EMBL" id="JPVP01000060">
    <property type="protein sequence ID" value="KGR81813.1"/>
    <property type="molecule type" value="Genomic_DNA"/>
</dbReference>
<dbReference type="STRING" id="1220589.CD32_21030"/>
<comment type="caution">
    <text evidence="7">Lacks conserved residue(s) required for the propagation of feature annotation.</text>
</comment>
<dbReference type="InterPro" id="IPR011057">
    <property type="entry name" value="Mss4-like_sf"/>
</dbReference>
<dbReference type="Proteomes" id="UP000030437">
    <property type="component" value="Unassembled WGS sequence"/>
</dbReference>
<dbReference type="OrthoDB" id="4174719at2"/>